<name>W2W3U8_PHYNI</name>
<feature type="region of interest" description="Disordered" evidence="1">
    <location>
        <begin position="1"/>
        <end position="23"/>
    </location>
</feature>
<organism evidence="2 3">
    <name type="scientific">Phytophthora nicotianae CJ01A1</name>
    <dbReference type="NCBI Taxonomy" id="1317063"/>
    <lineage>
        <taxon>Eukaryota</taxon>
        <taxon>Sar</taxon>
        <taxon>Stramenopiles</taxon>
        <taxon>Oomycota</taxon>
        <taxon>Peronosporomycetes</taxon>
        <taxon>Peronosporales</taxon>
        <taxon>Peronosporaceae</taxon>
        <taxon>Phytophthora</taxon>
    </lineage>
</organism>
<accession>W2W3U8</accession>
<dbReference type="Pfam" id="PF14223">
    <property type="entry name" value="Retrotran_gag_2"/>
    <property type="match status" value="1"/>
</dbReference>
<dbReference type="AlphaFoldDB" id="W2W3U8"/>
<feature type="non-terminal residue" evidence="2">
    <location>
        <position position="152"/>
    </location>
</feature>
<dbReference type="OrthoDB" id="121492at2759"/>
<feature type="compositionally biased region" description="Basic and acidic residues" evidence="1">
    <location>
        <begin position="1"/>
        <end position="19"/>
    </location>
</feature>
<dbReference type="Proteomes" id="UP000018958">
    <property type="component" value="Unassembled WGS sequence"/>
</dbReference>
<sequence>MSTKDKKEPREEKQPKHPPFDGNDFEVWLERITLKLERKELWRYCETEVPEPDESKEFEEHARWKKETRRAKEILYDGMTNQIMKTVKYEPTPFRVLERLKMRFVGKTYFKYAEEMTNLRRLRLDPKGNMADHLGEVRRLMEHIAVLGKPLD</sequence>
<comment type="caution">
    <text evidence="2">The sequence shown here is derived from an EMBL/GenBank/DDBJ whole genome shotgun (WGS) entry which is preliminary data.</text>
</comment>
<dbReference type="EMBL" id="ANIX01003595">
    <property type="protein sequence ID" value="ETP05202.1"/>
    <property type="molecule type" value="Genomic_DNA"/>
</dbReference>
<proteinExistence type="predicted"/>
<evidence type="ECO:0000313" key="2">
    <source>
        <dbReference type="EMBL" id="ETP05202.1"/>
    </source>
</evidence>
<reference evidence="2 3" key="1">
    <citation type="submission" date="2013-11" db="EMBL/GenBank/DDBJ databases">
        <title>The Genome Sequence of Phytophthora parasitica CJ01A1.</title>
        <authorList>
            <consortium name="The Broad Institute Genomics Platform"/>
            <person name="Russ C."/>
            <person name="Tyler B."/>
            <person name="Panabieres F."/>
            <person name="Shan W."/>
            <person name="Tripathy S."/>
            <person name="Grunwald N."/>
            <person name="Machado M."/>
            <person name="Johnson C.S."/>
            <person name="Walker B."/>
            <person name="Young S.K."/>
            <person name="Zeng Q."/>
            <person name="Gargeya S."/>
            <person name="Fitzgerald M."/>
            <person name="Haas B."/>
            <person name="Abouelleil A."/>
            <person name="Allen A.W."/>
            <person name="Alvarado L."/>
            <person name="Arachchi H.M."/>
            <person name="Berlin A.M."/>
            <person name="Chapman S.B."/>
            <person name="Gainer-Dewar J."/>
            <person name="Goldberg J."/>
            <person name="Griggs A."/>
            <person name="Gujja S."/>
            <person name="Hansen M."/>
            <person name="Howarth C."/>
            <person name="Imamovic A."/>
            <person name="Ireland A."/>
            <person name="Larimer J."/>
            <person name="McCowan C."/>
            <person name="Murphy C."/>
            <person name="Pearson M."/>
            <person name="Poon T.W."/>
            <person name="Priest M."/>
            <person name="Roberts A."/>
            <person name="Saif S."/>
            <person name="Shea T."/>
            <person name="Sisk P."/>
            <person name="Sykes S."/>
            <person name="Wortman J."/>
            <person name="Nusbaum C."/>
            <person name="Birren B."/>
        </authorList>
    </citation>
    <scope>NUCLEOTIDE SEQUENCE [LARGE SCALE GENOMIC DNA]</scope>
    <source>
        <strain evidence="2 3">CJ01A1</strain>
    </source>
</reference>
<protein>
    <submittedName>
        <fullName evidence="2">Uncharacterized protein</fullName>
    </submittedName>
</protein>
<gene>
    <name evidence="2" type="ORF">F441_18135</name>
</gene>
<evidence type="ECO:0000313" key="3">
    <source>
        <dbReference type="Proteomes" id="UP000018958"/>
    </source>
</evidence>
<evidence type="ECO:0000256" key="1">
    <source>
        <dbReference type="SAM" id="MobiDB-lite"/>
    </source>
</evidence>